<accession>A0AAN7GNZ2</accession>
<protein>
    <submittedName>
        <fullName evidence="1">Uncharacterized protein</fullName>
    </submittedName>
</protein>
<dbReference type="AlphaFoldDB" id="A0AAN7GNZ2"/>
<evidence type="ECO:0000313" key="1">
    <source>
        <dbReference type="EMBL" id="KAK4223457.1"/>
    </source>
</evidence>
<comment type="caution">
    <text evidence="1">The sequence shown here is derived from an EMBL/GenBank/DDBJ whole genome shotgun (WGS) entry which is preliminary data.</text>
</comment>
<keyword evidence="2" id="KW-1185">Reference proteome</keyword>
<sequence length="116" mass="13086">MSESCLVYDQHFQILGGSEYLKKHVKTHADDSVLVHAPQDQGNGMNPAYCADPGTKAPSSFYDHNGHMRGTNSGPFFVLLETIQQIKHKTIAKDKNKEFRCYQRPHRGMLALTHDT</sequence>
<reference evidence="1" key="1">
    <citation type="journal article" date="2023" name="Mol. Phylogenet. Evol.">
        <title>Genome-scale phylogeny and comparative genomics of the fungal order Sordariales.</title>
        <authorList>
            <person name="Hensen N."/>
            <person name="Bonometti L."/>
            <person name="Westerberg I."/>
            <person name="Brannstrom I.O."/>
            <person name="Guillou S."/>
            <person name="Cros-Aarteil S."/>
            <person name="Calhoun S."/>
            <person name="Haridas S."/>
            <person name="Kuo A."/>
            <person name="Mondo S."/>
            <person name="Pangilinan J."/>
            <person name="Riley R."/>
            <person name="LaButti K."/>
            <person name="Andreopoulos B."/>
            <person name="Lipzen A."/>
            <person name="Chen C."/>
            <person name="Yan M."/>
            <person name="Daum C."/>
            <person name="Ng V."/>
            <person name="Clum A."/>
            <person name="Steindorff A."/>
            <person name="Ohm R.A."/>
            <person name="Martin F."/>
            <person name="Silar P."/>
            <person name="Natvig D.O."/>
            <person name="Lalanne C."/>
            <person name="Gautier V."/>
            <person name="Ament-Velasquez S.L."/>
            <person name="Kruys A."/>
            <person name="Hutchinson M.I."/>
            <person name="Powell A.J."/>
            <person name="Barry K."/>
            <person name="Miller A.N."/>
            <person name="Grigoriev I.V."/>
            <person name="Debuchy R."/>
            <person name="Gladieux P."/>
            <person name="Hiltunen Thoren M."/>
            <person name="Johannesson H."/>
        </authorList>
    </citation>
    <scope>NUCLEOTIDE SEQUENCE</scope>
    <source>
        <strain evidence="1">CBS 990.96</strain>
    </source>
</reference>
<organism evidence="1 2">
    <name type="scientific">Podospora fimiseda</name>
    <dbReference type="NCBI Taxonomy" id="252190"/>
    <lineage>
        <taxon>Eukaryota</taxon>
        <taxon>Fungi</taxon>
        <taxon>Dikarya</taxon>
        <taxon>Ascomycota</taxon>
        <taxon>Pezizomycotina</taxon>
        <taxon>Sordariomycetes</taxon>
        <taxon>Sordariomycetidae</taxon>
        <taxon>Sordariales</taxon>
        <taxon>Podosporaceae</taxon>
        <taxon>Podospora</taxon>
    </lineage>
</organism>
<dbReference type="EMBL" id="MU865426">
    <property type="protein sequence ID" value="KAK4223457.1"/>
    <property type="molecule type" value="Genomic_DNA"/>
</dbReference>
<evidence type="ECO:0000313" key="2">
    <source>
        <dbReference type="Proteomes" id="UP001301958"/>
    </source>
</evidence>
<reference evidence="1" key="2">
    <citation type="submission" date="2023-05" db="EMBL/GenBank/DDBJ databases">
        <authorList>
            <consortium name="Lawrence Berkeley National Laboratory"/>
            <person name="Steindorff A."/>
            <person name="Hensen N."/>
            <person name="Bonometti L."/>
            <person name="Westerberg I."/>
            <person name="Brannstrom I.O."/>
            <person name="Guillou S."/>
            <person name="Cros-Aarteil S."/>
            <person name="Calhoun S."/>
            <person name="Haridas S."/>
            <person name="Kuo A."/>
            <person name="Mondo S."/>
            <person name="Pangilinan J."/>
            <person name="Riley R."/>
            <person name="Labutti K."/>
            <person name="Andreopoulos B."/>
            <person name="Lipzen A."/>
            <person name="Chen C."/>
            <person name="Yanf M."/>
            <person name="Daum C."/>
            <person name="Ng V."/>
            <person name="Clum A."/>
            <person name="Ohm R."/>
            <person name="Martin F."/>
            <person name="Silar P."/>
            <person name="Natvig D."/>
            <person name="Lalanne C."/>
            <person name="Gautier V."/>
            <person name="Ament-Velasquez S.L."/>
            <person name="Kruys A."/>
            <person name="Hutchinson M.I."/>
            <person name="Powell A.J."/>
            <person name="Barry K."/>
            <person name="Miller A.N."/>
            <person name="Grigoriev I.V."/>
            <person name="Debuchy R."/>
            <person name="Gladieux P."/>
            <person name="Thoren M.H."/>
            <person name="Johannesson H."/>
        </authorList>
    </citation>
    <scope>NUCLEOTIDE SEQUENCE</scope>
    <source>
        <strain evidence="1">CBS 990.96</strain>
    </source>
</reference>
<name>A0AAN7GNZ2_9PEZI</name>
<dbReference type="Proteomes" id="UP001301958">
    <property type="component" value="Unassembled WGS sequence"/>
</dbReference>
<proteinExistence type="predicted"/>
<gene>
    <name evidence="1" type="ORF">QBC38DRAFT_459336</name>
</gene>